<dbReference type="EMBL" id="CAJOBJ010374277">
    <property type="protein sequence ID" value="CAF5224851.1"/>
    <property type="molecule type" value="Genomic_DNA"/>
</dbReference>
<organism evidence="2 6">
    <name type="scientific">Rotaria magnacalcarata</name>
    <dbReference type="NCBI Taxonomy" id="392030"/>
    <lineage>
        <taxon>Eukaryota</taxon>
        <taxon>Metazoa</taxon>
        <taxon>Spiralia</taxon>
        <taxon>Gnathifera</taxon>
        <taxon>Rotifera</taxon>
        <taxon>Eurotatoria</taxon>
        <taxon>Bdelloidea</taxon>
        <taxon>Philodinida</taxon>
        <taxon>Philodinidae</taxon>
        <taxon>Rotaria</taxon>
    </lineage>
</organism>
<proteinExistence type="predicted"/>
<keyword evidence="1" id="KW-1133">Transmembrane helix</keyword>
<keyword evidence="1" id="KW-0472">Membrane</keyword>
<evidence type="ECO:0000313" key="5">
    <source>
        <dbReference type="EMBL" id="CAF5224851.1"/>
    </source>
</evidence>
<dbReference type="EMBL" id="CAJOBH010018525">
    <property type="protein sequence ID" value="CAF4206757.1"/>
    <property type="molecule type" value="Genomic_DNA"/>
</dbReference>
<dbReference type="EMBL" id="CAJNOV010002291">
    <property type="protein sequence ID" value="CAF1098056.1"/>
    <property type="molecule type" value="Genomic_DNA"/>
</dbReference>
<evidence type="ECO:0000313" key="3">
    <source>
        <dbReference type="EMBL" id="CAF1461354.1"/>
    </source>
</evidence>
<dbReference type="Proteomes" id="UP000663834">
    <property type="component" value="Unassembled WGS sequence"/>
</dbReference>
<gene>
    <name evidence="4" type="ORF">BYL167_LOCUS23863</name>
    <name evidence="2" type="ORF">CJN711_LOCUS7011</name>
    <name evidence="5" type="ORF">GIL414_LOCUS86314</name>
    <name evidence="3" type="ORF">KQP761_LOCUS12539</name>
</gene>
<evidence type="ECO:0000313" key="2">
    <source>
        <dbReference type="EMBL" id="CAF1098056.1"/>
    </source>
</evidence>
<feature type="transmembrane region" description="Helical" evidence="1">
    <location>
        <begin position="40"/>
        <end position="62"/>
    </location>
</feature>
<sequence>MYIDNNLFKDIQNLTTSTIANGQNSITTQLSKDDNEMTRILSYAIPLSCAVIVMVLLVATGINRRQRVLEKWTSLKRMRNTNPRCISGSVLRRDSEYDLCTDSLENMTIVNEHRQNQQEHEFHMATIS</sequence>
<dbReference type="EMBL" id="CAJNOW010005747">
    <property type="protein sequence ID" value="CAF1461354.1"/>
    <property type="molecule type" value="Genomic_DNA"/>
</dbReference>
<name>A0A814NZU1_9BILA</name>
<evidence type="ECO:0000256" key="1">
    <source>
        <dbReference type="SAM" id="Phobius"/>
    </source>
</evidence>
<dbReference type="OrthoDB" id="10030840at2759"/>
<dbReference type="Proteomes" id="UP000681967">
    <property type="component" value="Unassembled WGS sequence"/>
</dbReference>
<evidence type="ECO:0000313" key="4">
    <source>
        <dbReference type="EMBL" id="CAF4206757.1"/>
    </source>
</evidence>
<comment type="caution">
    <text evidence="2">The sequence shown here is derived from an EMBL/GenBank/DDBJ whole genome shotgun (WGS) entry which is preliminary data.</text>
</comment>
<reference evidence="2" key="1">
    <citation type="submission" date="2021-02" db="EMBL/GenBank/DDBJ databases">
        <authorList>
            <person name="Nowell W R."/>
        </authorList>
    </citation>
    <scope>NUCLEOTIDE SEQUENCE</scope>
</reference>
<keyword evidence="1" id="KW-0812">Transmembrane</keyword>
<accession>A0A814NZU1</accession>
<dbReference type="AlphaFoldDB" id="A0A814NZU1"/>
<dbReference type="Proteomes" id="UP000681720">
    <property type="component" value="Unassembled WGS sequence"/>
</dbReference>
<protein>
    <submittedName>
        <fullName evidence="2">Uncharacterized protein</fullName>
    </submittedName>
</protein>
<evidence type="ECO:0000313" key="6">
    <source>
        <dbReference type="Proteomes" id="UP000663855"/>
    </source>
</evidence>
<dbReference type="Proteomes" id="UP000663855">
    <property type="component" value="Unassembled WGS sequence"/>
</dbReference>